<protein>
    <submittedName>
        <fullName evidence="2">Flp family type IVb pilin</fullName>
    </submittedName>
</protein>
<evidence type="ECO:0000313" key="3">
    <source>
        <dbReference type="Proteomes" id="UP000482487"/>
    </source>
</evidence>
<proteinExistence type="predicted"/>
<dbReference type="AlphaFoldDB" id="A0A7C9IMG1"/>
<sequence>MLELLLQFLRRDDGATSVEYAIMAGLIACVIAAAVTQFGLGVSGLLQKTADVITSAS</sequence>
<name>A0A7C9IMG1_9BACT</name>
<comment type="caution">
    <text evidence="2">The sequence shown here is derived from an EMBL/GenBank/DDBJ whole genome shotgun (WGS) entry which is preliminary data.</text>
</comment>
<evidence type="ECO:0000256" key="1">
    <source>
        <dbReference type="SAM" id="Phobius"/>
    </source>
</evidence>
<keyword evidence="3" id="KW-1185">Reference proteome</keyword>
<dbReference type="OrthoDB" id="5325135at2"/>
<dbReference type="InterPro" id="IPR007047">
    <property type="entry name" value="Flp_Fap"/>
</dbReference>
<dbReference type="Pfam" id="PF04964">
    <property type="entry name" value="Flp_Fap"/>
    <property type="match status" value="1"/>
</dbReference>
<feature type="transmembrane region" description="Helical" evidence="1">
    <location>
        <begin position="20"/>
        <end position="40"/>
    </location>
</feature>
<keyword evidence="1" id="KW-0812">Transmembrane</keyword>
<dbReference type="EMBL" id="WVUD01000034">
    <property type="protein sequence ID" value="MYL84521.1"/>
    <property type="molecule type" value="Genomic_DNA"/>
</dbReference>
<dbReference type="Proteomes" id="UP000482487">
    <property type="component" value="Unassembled WGS sequence"/>
</dbReference>
<keyword evidence="1" id="KW-1133">Transmembrane helix</keyword>
<organism evidence="2 3">
    <name type="scientific">Solidesulfovibrio aerotolerans</name>
    <dbReference type="NCBI Taxonomy" id="295255"/>
    <lineage>
        <taxon>Bacteria</taxon>
        <taxon>Pseudomonadati</taxon>
        <taxon>Thermodesulfobacteriota</taxon>
        <taxon>Desulfovibrionia</taxon>
        <taxon>Desulfovibrionales</taxon>
        <taxon>Desulfovibrionaceae</taxon>
        <taxon>Solidesulfovibrio</taxon>
    </lineage>
</organism>
<dbReference type="RefSeq" id="WP_160962631.1">
    <property type="nucleotide sequence ID" value="NZ_WVUD01000034.1"/>
</dbReference>
<accession>A0A7C9IMG1</accession>
<evidence type="ECO:0000313" key="2">
    <source>
        <dbReference type="EMBL" id="MYL84521.1"/>
    </source>
</evidence>
<reference evidence="2 3" key="1">
    <citation type="submission" date="2020-01" db="EMBL/GenBank/DDBJ databases">
        <title>Genome sequence of Desulfovibrio aerotolerans DSM 16695(T).</title>
        <authorList>
            <person name="Karnachuk O."/>
            <person name="Avakyan M."/>
            <person name="Mardanov A."/>
            <person name="Kadnikov V."/>
            <person name="Ravin N."/>
        </authorList>
    </citation>
    <scope>NUCLEOTIDE SEQUENCE [LARGE SCALE GENOMIC DNA]</scope>
    <source>
        <strain evidence="2 3">DSM 16695</strain>
    </source>
</reference>
<keyword evidence="1" id="KW-0472">Membrane</keyword>
<gene>
    <name evidence="2" type="ORF">GTA51_15480</name>
</gene>